<proteinExistence type="predicted"/>
<protein>
    <submittedName>
        <fullName evidence="1">Uncharacterized protein</fullName>
    </submittedName>
</protein>
<reference evidence="1 2" key="1">
    <citation type="submission" date="2017-03" db="EMBL/GenBank/DDBJ databases">
        <title>Genome analysis of strain PAMC 26577.</title>
        <authorList>
            <person name="Oh H.-M."/>
            <person name="Yang J.-A."/>
        </authorList>
    </citation>
    <scope>NUCLEOTIDE SEQUENCE [LARGE SCALE GENOMIC DNA]</scope>
    <source>
        <strain evidence="1 2">PAMC 26577</strain>
    </source>
</reference>
<gene>
    <name evidence="1" type="ORF">PAMC26577_05700</name>
</gene>
<comment type="caution">
    <text evidence="1">The sequence shown here is derived from an EMBL/GenBank/DDBJ whole genome shotgun (WGS) entry which is preliminary data.</text>
</comment>
<dbReference type="AlphaFoldDB" id="A0A242N375"/>
<name>A0A242N375_CABSO</name>
<accession>A0A242N375</accession>
<evidence type="ECO:0000313" key="1">
    <source>
        <dbReference type="EMBL" id="OTP78125.1"/>
    </source>
</evidence>
<dbReference type="Proteomes" id="UP000195221">
    <property type="component" value="Unassembled WGS sequence"/>
</dbReference>
<dbReference type="EMBL" id="NBTZ01000026">
    <property type="protein sequence ID" value="OTP78125.1"/>
    <property type="molecule type" value="Genomic_DNA"/>
</dbReference>
<sequence length="38" mass="4041">MRRGVAADFSSTSVLGSLEGQLRGVFDVMIKRDTVAGL</sequence>
<evidence type="ECO:0000313" key="2">
    <source>
        <dbReference type="Proteomes" id="UP000195221"/>
    </source>
</evidence>
<organism evidence="1 2">
    <name type="scientific">Caballeronia sordidicola</name>
    <name type="common">Burkholderia sordidicola</name>
    <dbReference type="NCBI Taxonomy" id="196367"/>
    <lineage>
        <taxon>Bacteria</taxon>
        <taxon>Pseudomonadati</taxon>
        <taxon>Pseudomonadota</taxon>
        <taxon>Betaproteobacteria</taxon>
        <taxon>Burkholderiales</taxon>
        <taxon>Burkholderiaceae</taxon>
        <taxon>Caballeronia</taxon>
    </lineage>
</organism>